<feature type="region of interest" description="Disordered" evidence="1">
    <location>
        <begin position="1"/>
        <end position="40"/>
    </location>
</feature>
<proteinExistence type="predicted"/>
<gene>
    <name evidence="2" type="ORF">SGL43_02170</name>
</gene>
<dbReference type="EMBL" id="CAKXYP010000005">
    <property type="protein sequence ID" value="CAH9415158.1"/>
    <property type="molecule type" value="Genomic_DNA"/>
</dbReference>
<accession>A0ABN8V357</accession>
<sequence>MTVPLPRPGRTTPLAVPAYSGMGTADRRSAGVVRTGCGNP</sequence>
<organism evidence="2 3">
    <name type="scientific">Streptomyces globisporus</name>
    <dbReference type="NCBI Taxonomy" id="1908"/>
    <lineage>
        <taxon>Bacteria</taxon>
        <taxon>Bacillati</taxon>
        <taxon>Actinomycetota</taxon>
        <taxon>Actinomycetes</taxon>
        <taxon>Kitasatosporales</taxon>
        <taxon>Streptomycetaceae</taxon>
        <taxon>Streptomyces</taxon>
    </lineage>
</organism>
<name>A0ABN8V357_STRGL</name>
<comment type="caution">
    <text evidence="2">The sequence shown here is derived from an EMBL/GenBank/DDBJ whole genome shotgun (WGS) entry which is preliminary data.</text>
</comment>
<evidence type="ECO:0000256" key="1">
    <source>
        <dbReference type="SAM" id="MobiDB-lite"/>
    </source>
</evidence>
<dbReference type="Proteomes" id="UP001154015">
    <property type="component" value="Unassembled WGS sequence"/>
</dbReference>
<reference evidence="2" key="1">
    <citation type="submission" date="2022-03" db="EMBL/GenBank/DDBJ databases">
        <authorList>
            <person name="Leyn A S."/>
        </authorList>
    </citation>
    <scope>NUCLEOTIDE SEQUENCE</scope>
    <source>
        <strain evidence="2">Streptomyces globisporus 4-3</strain>
    </source>
</reference>
<evidence type="ECO:0000313" key="2">
    <source>
        <dbReference type="EMBL" id="CAH9415158.1"/>
    </source>
</evidence>
<protein>
    <submittedName>
        <fullName evidence="2">Uncharacterized protein</fullName>
    </submittedName>
</protein>
<evidence type="ECO:0000313" key="3">
    <source>
        <dbReference type="Proteomes" id="UP001154015"/>
    </source>
</evidence>
<keyword evidence="3" id="KW-1185">Reference proteome</keyword>